<dbReference type="PANTHER" id="PTHR40453:SF1">
    <property type="entry name" value="PROTEIN YOEF"/>
    <property type="match status" value="1"/>
</dbReference>
<keyword evidence="1" id="KW-0547">Nucleotide-binding</keyword>
<comment type="caution">
    <text evidence="2">The sequence shown here is derived from an EMBL/GenBank/DDBJ whole genome shotgun (WGS) entry which is preliminary data.</text>
</comment>
<gene>
    <name evidence="2" type="primary">pduV</name>
    <name evidence="2" type="ORF">H8L09_18645</name>
</gene>
<proteinExistence type="inferred from homology"/>
<name>A0A8I0DEZ4_9ENTR</name>
<dbReference type="EMBL" id="JACNQW010000012">
    <property type="protein sequence ID" value="MBC5047376.1"/>
    <property type="molecule type" value="Genomic_DNA"/>
</dbReference>
<comment type="similarity">
    <text evidence="1">Belongs to the EutP/PduV family.</text>
</comment>
<dbReference type="PANTHER" id="PTHR40453">
    <property type="entry name" value="PROTEIN YOEF"/>
    <property type="match status" value="1"/>
</dbReference>
<sequence>MKRLMLIGPSQCGKTSLTQGLRGEALHYKKTQAIEWSPMAIDTPGEYLENRCLYSALLTSACEADVIALVLNADAQWSPFSPGFTVPMNRPTIGLVTKADLADPQRISLIGEWLRQAGARQIFITSALNNSGLDAVLNFLNSKEPLCLTKSWPLTPAVHR</sequence>
<accession>A0A8I0DEZ4</accession>
<reference evidence="2" key="1">
    <citation type="submission" date="2020-08" db="EMBL/GenBank/DDBJ databases">
        <title>Genomic evolution and epidemiology of Klebsiella pneumoniae from a major hospital in Beijing, China, over a fifteen-year period: dissemination of known and novel high-risk clones.</title>
        <authorList>
            <person name="Palmieri M."/>
        </authorList>
    </citation>
    <scope>NUCLEOTIDE SEQUENCE</scope>
    <source>
        <strain evidence="2">K7050</strain>
    </source>
</reference>
<dbReference type="GO" id="GO:0005524">
    <property type="term" value="F:ATP binding"/>
    <property type="evidence" value="ECO:0007669"/>
    <property type="project" value="UniProtKB-UniRule"/>
</dbReference>
<dbReference type="Proteomes" id="UP000646540">
    <property type="component" value="Unassembled WGS sequence"/>
</dbReference>
<dbReference type="PIRSF" id="PIRSF036409">
    <property type="entry name" value="EutP_PduV"/>
    <property type="match status" value="1"/>
</dbReference>
<evidence type="ECO:0000313" key="2">
    <source>
        <dbReference type="EMBL" id="MBC5047376.1"/>
    </source>
</evidence>
<organism evidence="2 3">
    <name type="scientific">Klebsiella quasipneumoniae</name>
    <dbReference type="NCBI Taxonomy" id="1463165"/>
    <lineage>
        <taxon>Bacteria</taxon>
        <taxon>Pseudomonadati</taxon>
        <taxon>Pseudomonadota</taxon>
        <taxon>Gammaproteobacteria</taxon>
        <taxon>Enterobacterales</taxon>
        <taxon>Enterobacteriaceae</taxon>
        <taxon>Klebsiella/Raoultella group</taxon>
        <taxon>Klebsiella</taxon>
        <taxon>Klebsiella pneumoniae complex</taxon>
    </lineage>
</organism>
<dbReference type="GO" id="GO:0006576">
    <property type="term" value="P:biogenic amine metabolic process"/>
    <property type="evidence" value="ECO:0007669"/>
    <property type="project" value="InterPro"/>
</dbReference>
<dbReference type="SUPFAM" id="SSF52540">
    <property type="entry name" value="P-loop containing nucleoside triphosphate hydrolases"/>
    <property type="match status" value="1"/>
</dbReference>
<dbReference type="InterPro" id="IPR012381">
    <property type="entry name" value="EutP_PduV"/>
</dbReference>
<dbReference type="Gene3D" id="3.40.50.300">
    <property type="entry name" value="P-loop containing nucleotide triphosphate hydrolases"/>
    <property type="match status" value="1"/>
</dbReference>
<evidence type="ECO:0000256" key="1">
    <source>
        <dbReference type="PIRNR" id="PIRNR036409"/>
    </source>
</evidence>
<dbReference type="RefSeq" id="WP_064189505.1">
    <property type="nucleotide sequence ID" value="NZ_CABWVB010000023.1"/>
</dbReference>
<evidence type="ECO:0000313" key="3">
    <source>
        <dbReference type="Proteomes" id="UP000646540"/>
    </source>
</evidence>
<dbReference type="InterPro" id="IPR027417">
    <property type="entry name" value="P-loop_NTPase"/>
</dbReference>
<dbReference type="NCBIfam" id="TIGR02528">
    <property type="entry name" value="EutP"/>
    <property type="match status" value="1"/>
</dbReference>
<dbReference type="Pfam" id="PF10662">
    <property type="entry name" value="PduV-EutP"/>
    <property type="match status" value="1"/>
</dbReference>
<dbReference type="AlphaFoldDB" id="A0A8I0DEZ4"/>
<protein>
    <submittedName>
        <fullName evidence="2">Propanediol utilization protein PduV</fullName>
    </submittedName>
</protein>